<name>A0AA37SUZ6_9BACT</name>
<dbReference type="RefSeq" id="WP_235294892.1">
    <property type="nucleotide sequence ID" value="NZ_BSOH01000030.1"/>
</dbReference>
<dbReference type="PANTHER" id="PTHR41983:SF2">
    <property type="entry name" value="SHORT-CHAIN FATTY ACID TRANSPORTER-RELATED"/>
    <property type="match status" value="1"/>
</dbReference>
<dbReference type="InterPro" id="IPR006160">
    <property type="entry name" value="SCFA_transpt_AtoE"/>
</dbReference>
<evidence type="ECO:0000256" key="1">
    <source>
        <dbReference type="SAM" id="Phobius"/>
    </source>
</evidence>
<gene>
    <name evidence="2" type="primary">atoE</name>
    <name evidence="2" type="ORF">GCM10007940_42310</name>
</gene>
<comment type="caution">
    <text evidence="2">The sequence shown here is derived from an EMBL/GenBank/DDBJ whole genome shotgun (WGS) entry which is preliminary data.</text>
</comment>
<feature type="transmembrane region" description="Helical" evidence="1">
    <location>
        <begin position="314"/>
        <end position="333"/>
    </location>
</feature>
<feature type="transmembrane region" description="Helical" evidence="1">
    <location>
        <begin position="277"/>
        <end position="293"/>
    </location>
</feature>
<proteinExistence type="predicted"/>
<evidence type="ECO:0000313" key="3">
    <source>
        <dbReference type="Proteomes" id="UP001156666"/>
    </source>
</evidence>
<keyword evidence="1" id="KW-0472">Membrane</keyword>
<feature type="transmembrane region" description="Helical" evidence="1">
    <location>
        <begin position="187"/>
        <end position="208"/>
    </location>
</feature>
<reference evidence="2" key="1">
    <citation type="journal article" date="2014" name="Int. J. Syst. Evol. Microbiol.">
        <title>Complete genome sequence of Corynebacterium casei LMG S-19264T (=DSM 44701T), isolated from a smear-ripened cheese.</title>
        <authorList>
            <consortium name="US DOE Joint Genome Institute (JGI-PGF)"/>
            <person name="Walter F."/>
            <person name="Albersmeier A."/>
            <person name="Kalinowski J."/>
            <person name="Ruckert C."/>
        </authorList>
    </citation>
    <scope>NUCLEOTIDE SEQUENCE</scope>
    <source>
        <strain evidence="2">NBRC 108769</strain>
    </source>
</reference>
<protein>
    <submittedName>
        <fullName evidence="2">Short-chain fatty acid transporter</fullName>
    </submittedName>
</protein>
<organism evidence="2 3">
    <name type="scientific">Portibacter lacus</name>
    <dbReference type="NCBI Taxonomy" id="1099794"/>
    <lineage>
        <taxon>Bacteria</taxon>
        <taxon>Pseudomonadati</taxon>
        <taxon>Bacteroidota</taxon>
        <taxon>Saprospiria</taxon>
        <taxon>Saprospirales</taxon>
        <taxon>Haliscomenobacteraceae</taxon>
        <taxon>Portibacter</taxon>
    </lineage>
</organism>
<accession>A0AA37SUZ6</accession>
<evidence type="ECO:0000313" key="2">
    <source>
        <dbReference type="EMBL" id="GLR19615.1"/>
    </source>
</evidence>
<dbReference type="Pfam" id="PF02667">
    <property type="entry name" value="SCFA_trans"/>
    <property type="match status" value="1"/>
</dbReference>
<feature type="transmembrane region" description="Helical" evidence="1">
    <location>
        <begin position="100"/>
        <end position="123"/>
    </location>
</feature>
<feature type="transmembrane region" description="Helical" evidence="1">
    <location>
        <begin position="60"/>
        <end position="80"/>
    </location>
</feature>
<feature type="transmembrane region" description="Helical" evidence="1">
    <location>
        <begin position="20"/>
        <end position="39"/>
    </location>
</feature>
<dbReference type="EMBL" id="BSOH01000030">
    <property type="protein sequence ID" value="GLR19615.1"/>
    <property type="molecule type" value="Genomic_DNA"/>
</dbReference>
<keyword evidence="3" id="KW-1185">Reference proteome</keyword>
<keyword evidence="1" id="KW-0812">Transmembrane</keyword>
<dbReference type="GO" id="GO:0005886">
    <property type="term" value="C:plasma membrane"/>
    <property type="evidence" value="ECO:0007669"/>
    <property type="project" value="TreeGrafter"/>
</dbReference>
<reference evidence="2" key="2">
    <citation type="submission" date="2023-01" db="EMBL/GenBank/DDBJ databases">
        <title>Draft genome sequence of Portibacter lacus strain NBRC 108769.</title>
        <authorList>
            <person name="Sun Q."/>
            <person name="Mori K."/>
        </authorList>
    </citation>
    <scope>NUCLEOTIDE SEQUENCE</scope>
    <source>
        <strain evidence="2">NBRC 108769</strain>
    </source>
</reference>
<feature type="transmembrane region" description="Helical" evidence="1">
    <location>
        <begin position="439"/>
        <end position="461"/>
    </location>
</feature>
<dbReference type="PANTHER" id="PTHR41983">
    <property type="entry name" value="SHORT-CHAIN FATTY ACID TRANSPORTER-RELATED"/>
    <property type="match status" value="1"/>
</dbReference>
<feature type="transmembrane region" description="Helical" evidence="1">
    <location>
        <begin position="252"/>
        <end position="271"/>
    </location>
</feature>
<keyword evidence="1" id="KW-1133">Transmembrane helix</keyword>
<feature type="transmembrane region" description="Helical" evidence="1">
    <location>
        <begin position="135"/>
        <end position="154"/>
    </location>
</feature>
<dbReference type="Proteomes" id="UP001156666">
    <property type="component" value="Unassembled WGS sequence"/>
</dbReference>
<sequence length="463" mass="51345">MIKALGAKFTEIFKKYMPDAFVFALVLTIIVGGIAVVWTESTIMQVIQAWYKGFWMLLEFSMQMILILVTGYCIALSPIVKKLINKLTQFIYTPKQVYPFILIVGMMLSAISWGWIVITAVLARTLAMRIKGLNYPYLIACVYFSGIFWVNGFSSSIPLLLNTENNYLIEAGILTTTISTSSTLGSILNISVMLFSLLVAPLLFFLLIPKEEQGLEEMLLDENQIDVTTIKEEADGMKHSVMTVSDKLNSSIILQYMVGLMGLAYIVFHFSTNGLDLNLNIMIFVFLIMGMFLHKTPIRYGIAMKRSSMNISGILFQFPFYAGIMGMMIHTGLGDELARWMVSVATIDTYPLMAFFSGGVVNFAIPSAGGEFAVIGPSIINAVKEIGVGLSESEVNQMIARSALSIAYGETLTNCLQPFYLLIILPIMGLGIKIQARDVMGYLIVPFLVFLVGWSVMVVFVPI</sequence>
<dbReference type="AlphaFoldDB" id="A0AA37SUZ6"/>
<feature type="transmembrane region" description="Helical" evidence="1">
    <location>
        <begin position="411"/>
        <end position="432"/>
    </location>
</feature>